<dbReference type="EMBL" id="VFSY01000023">
    <property type="protein sequence ID" value="TPI01957.1"/>
    <property type="molecule type" value="Genomic_DNA"/>
</dbReference>
<sequence length="248" mass="29601">MDKNEFWKSKSKELVFLLLDLFKENKFYYSLCSIINKSNDVVDKLRKFLFKNALIEEKRLNHDFYIDVLKEEHAIVLGGIVEELTKNVLFYNFNNKIQYKEAETNFNFFANLAFETYNIILLGRCGKKYTQEILDHKEIILKKAIYLSKISLNLIYKEFKEIKTINTHPIMNIVFEEINFYLLADSDLLINNCLIDFKNLNAPLLRSTAKAQLFGYGLFYYYLNNKSFDKIYYLNPRFNFLKELKLPK</sequence>
<organism evidence="1 2">
    <name type="scientific">Mycoplasma struthionis</name>
    <dbReference type="NCBI Taxonomy" id="538220"/>
    <lineage>
        <taxon>Bacteria</taxon>
        <taxon>Bacillati</taxon>
        <taxon>Mycoplasmatota</taxon>
        <taxon>Mollicutes</taxon>
        <taxon>Mycoplasmataceae</taxon>
        <taxon>Mycoplasma</taxon>
    </lineage>
</organism>
<dbReference type="RefSeq" id="WP_140701059.1">
    <property type="nucleotide sequence ID" value="NZ_VFSY01000023.1"/>
</dbReference>
<dbReference type="AlphaFoldDB" id="A0A502M1X2"/>
<evidence type="ECO:0000313" key="2">
    <source>
        <dbReference type="Proteomes" id="UP000317904"/>
    </source>
</evidence>
<name>A0A502M1X2_9MOLU</name>
<accession>A0A502M1X2</accession>
<reference evidence="1 2" key="1">
    <citation type="submission" date="2019-06" db="EMBL/GenBank/DDBJ databases">
        <title>A comparative genomics study of ostrich specific Mycoplasmas.</title>
        <authorList>
            <person name="Botes A."/>
            <person name="Nel T."/>
        </authorList>
    </citation>
    <scope>NUCLEOTIDE SEQUENCE [LARGE SCALE GENOMIC DNA]</scope>
    <source>
        <strain evidence="1 2">Ms01</strain>
    </source>
</reference>
<evidence type="ECO:0000313" key="1">
    <source>
        <dbReference type="EMBL" id="TPI01957.1"/>
    </source>
</evidence>
<dbReference type="Proteomes" id="UP000317904">
    <property type="component" value="Unassembled WGS sequence"/>
</dbReference>
<protein>
    <submittedName>
        <fullName evidence="1">Uncharacterized protein</fullName>
    </submittedName>
</protein>
<gene>
    <name evidence="1" type="ORF">FJM01_01750</name>
</gene>
<proteinExistence type="predicted"/>
<comment type="caution">
    <text evidence="1">The sequence shown here is derived from an EMBL/GenBank/DDBJ whole genome shotgun (WGS) entry which is preliminary data.</text>
</comment>